<keyword evidence="3" id="KW-1185">Reference proteome</keyword>
<dbReference type="EMBL" id="JAUTBL010000002">
    <property type="protein sequence ID" value="MDQ1186377.1"/>
    <property type="molecule type" value="Genomic_DNA"/>
</dbReference>
<dbReference type="Proteomes" id="UP001224781">
    <property type="component" value="Unassembled WGS sequence"/>
</dbReference>
<gene>
    <name evidence="2" type="ORF">QE408_003520</name>
</gene>
<dbReference type="PANTHER" id="PTHR43236">
    <property type="entry name" value="ANTITOXIN HIGA1"/>
    <property type="match status" value="1"/>
</dbReference>
<protein>
    <submittedName>
        <fullName evidence="2">Zn-dependent peptidase ImmA (M78 family)</fullName>
    </submittedName>
</protein>
<dbReference type="InterPro" id="IPR052345">
    <property type="entry name" value="Rad_response_metalloprotease"/>
</dbReference>
<proteinExistence type="predicted"/>
<reference evidence="2 3" key="1">
    <citation type="submission" date="2023-07" db="EMBL/GenBank/DDBJ databases">
        <title>Functional and genomic diversity of the sorghum phyllosphere microbiome.</title>
        <authorList>
            <person name="Shade A."/>
        </authorList>
    </citation>
    <scope>NUCLEOTIDE SEQUENCE [LARGE SCALE GENOMIC DNA]</scope>
    <source>
        <strain evidence="2 3">SORGH_AS_1126</strain>
    </source>
</reference>
<sequence length="165" mass="18941">MKRFRERLTNQQIDAIVKHQKNIPVKLGELARDLGIEVKVATLNPGISGEIRKDSENNISKYKIRINRHEKKERQRFTLAHEIAHFLLHKDKIGDGLTEDILYRSTLSNALEYEANRFAAELIMPDAVLEEMQIDFESVDEDAIVDLAERFGVSKDAMRIKLGIA</sequence>
<dbReference type="PANTHER" id="PTHR43236:SF2">
    <property type="entry name" value="BLL0069 PROTEIN"/>
    <property type="match status" value="1"/>
</dbReference>
<dbReference type="Gene3D" id="1.10.10.2910">
    <property type="match status" value="1"/>
</dbReference>
<name>A0ABU0UN44_9HYPH</name>
<comment type="caution">
    <text evidence="2">The sequence shown here is derived from an EMBL/GenBank/DDBJ whole genome shotgun (WGS) entry which is preliminary data.</text>
</comment>
<evidence type="ECO:0000313" key="3">
    <source>
        <dbReference type="Proteomes" id="UP001224781"/>
    </source>
</evidence>
<organism evidence="2 3">
    <name type="scientific">Agrobacterium larrymoorei</name>
    <dbReference type="NCBI Taxonomy" id="160699"/>
    <lineage>
        <taxon>Bacteria</taxon>
        <taxon>Pseudomonadati</taxon>
        <taxon>Pseudomonadota</taxon>
        <taxon>Alphaproteobacteria</taxon>
        <taxon>Hyphomicrobiales</taxon>
        <taxon>Rhizobiaceae</taxon>
        <taxon>Rhizobium/Agrobacterium group</taxon>
        <taxon>Agrobacterium</taxon>
    </lineage>
</organism>
<evidence type="ECO:0000313" key="2">
    <source>
        <dbReference type="EMBL" id="MDQ1186377.1"/>
    </source>
</evidence>
<dbReference type="Pfam" id="PF06114">
    <property type="entry name" value="Peptidase_M78"/>
    <property type="match status" value="1"/>
</dbReference>
<dbReference type="RefSeq" id="WP_306933307.1">
    <property type="nucleotide sequence ID" value="NZ_JAUTBL010000002.1"/>
</dbReference>
<evidence type="ECO:0000259" key="1">
    <source>
        <dbReference type="Pfam" id="PF06114"/>
    </source>
</evidence>
<dbReference type="InterPro" id="IPR010359">
    <property type="entry name" value="IrrE_HExxH"/>
</dbReference>
<accession>A0ABU0UN44</accession>
<feature type="domain" description="IrrE N-terminal-like" evidence="1">
    <location>
        <begin position="32"/>
        <end position="162"/>
    </location>
</feature>